<protein>
    <submittedName>
        <fullName evidence="8">RagB/SusD family nutrient uptake outer membrane protein</fullName>
    </submittedName>
</protein>
<evidence type="ECO:0000313" key="9">
    <source>
        <dbReference type="Proteomes" id="UP000732105"/>
    </source>
</evidence>
<gene>
    <name evidence="8" type="ORF">ELS83_15985</name>
</gene>
<dbReference type="InterPro" id="IPR033985">
    <property type="entry name" value="SusD-like_N"/>
</dbReference>
<sequence length="617" mass="71018">MNKIIISLLSILILLSSCDENDFLEEDPQDAIYAENLFIEYSGFNSAMNSVYAMMREIKGNGDRMSRDQLWVLNTDMVSSRYGSVNNFTEYASGFEESSDVYDWLYQLINNTNMIIERAEGDVDWQGLSEEEDLNNKNAVVSQARVARAWAYRLLIYAFGPVPLNVNEITGSNYSNAWERNSVEEIKAQMQEDLEFAVANLPLKGDDMTHINGAVARHYLGELYLSLGEFQKASDVLQPLCESSEYSLITNRFGSTANEEDGNYFMDIFNNPYASSGNTETFFVFANGTDLPGSTKLSINDAYINEYRKYKKIDQTAEWYERFGGFGKGRYLMTPWSMFDEEAYDLYARNKEDSRNIINSWIWEHTDGRDNFLYEMNDVRGQGEVIRRYFVYDWNENGVLTDPSTFPLDSAIIEPEDGPSYNDKNNEGDTLYTHFNYTADALGYPDNSDKHTFSYSRKWEINADETTDFSQREQVYHETGYLRISESYLLYAEAFFMMNNSADAAIWINKVRERANASLINADQVSLDFILDERARELVAEEERKITLLRTGKYLERTRLYNPTSMYYVEDHYKLWAFPSSAIDANKDNLLDQNIGYGGSTTVDFTPAGYPDEGYNP</sequence>
<dbReference type="Pfam" id="PF07980">
    <property type="entry name" value="SusD_RagB"/>
    <property type="match status" value="1"/>
</dbReference>
<keyword evidence="4" id="KW-0472">Membrane</keyword>
<proteinExistence type="inferred from homology"/>
<comment type="subcellular location">
    <subcellularLocation>
        <location evidence="1">Cell outer membrane</location>
    </subcellularLocation>
</comment>
<reference evidence="8 9" key="1">
    <citation type="submission" date="2018-12" db="EMBL/GenBank/DDBJ databases">
        <title>Marinifilum JC070 sp. nov., a marine bacterium isolated from Yongle Blue Hole in the South China Sea.</title>
        <authorList>
            <person name="Fu T."/>
        </authorList>
    </citation>
    <scope>NUCLEOTIDE SEQUENCE [LARGE SCALE GENOMIC DNA]</scope>
    <source>
        <strain evidence="8 9">JC070</strain>
    </source>
</reference>
<evidence type="ECO:0000256" key="5">
    <source>
        <dbReference type="ARBA" id="ARBA00023237"/>
    </source>
</evidence>
<evidence type="ECO:0000259" key="7">
    <source>
        <dbReference type="Pfam" id="PF14322"/>
    </source>
</evidence>
<dbReference type="Pfam" id="PF14322">
    <property type="entry name" value="SusD-like_3"/>
    <property type="match status" value="1"/>
</dbReference>
<dbReference type="PROSITE" id="PS51257">
    <property type="entry name" value="PROKAR_LIPOPROTEIN"/>
    <property type="match status" value="1"/>
</dbReference>
<organism evidence="8 9">
    <name type="scientific">Marinifilum caeruleilacunae</name>
    <dbReference type="NCBI Taxonomy" id="2499076"/>
    <lineage>
        <taxon>Bacteria</taxon>
        <taxon>Pseudomonadati</taxon>
        <taxon>Bacteroidota</taxon>
        <taxon>Bacteroidia</taxon>
        <taxon>Marinilabiliales</taxon>
        <taxon>Marinifilaceae</taxon>
    </lineage>
</organism>
<dbReference type="Proteomes" id="UP000732105">
    <property type="component" value="Unassembled WGS sequence"/>
</dbReference>
<evidence type="ECO:0000313" key="8">
    <source>
        <dbReference type="EMBL" id="NOU61307.1"/>
    </source>
</evidence>
<accession>A0ABX1WZ60</accession>
<dbReference type="RefSeq" id="WP_171596567.1">
    <property type="nucleotide sequence ID" value="NZ_RZNH01000031.1"/>
</dbReference>
<name>A0ABX1WZ60_9BACT</name>
<evidence type="ECO:0000256" key="1">
    <source>
        <dbReference type="ARBA" id="ARBA00004442"/>
    </source>
</evidence>
<comment type="similarity">
    <text evidence="2">Belongs to the SusD family.</text>
</comment>
<keyword evidence="3" id="KW-0732">Signal</keyword>
<evidence type="ECO:0000256" key="4">
    <source>
        <dbReference type="ARBA" id="ARBA00023136"/>
    </source>
</evidence>
<dbReference type="InterPro" id="IPR012944">
    <property type="entry name" value="SusD_RagB_dom"/>
</dbReference>
<evidence type="ECO:0000259" key="6">
    <source>
        <dbReference type="Pfam" id="PF07980"/>
    </source>
</evidence>
<dbReference type="InterPro" id="IPR011990">
    <property type="entry name" value="TPR-like_helical_dom_sf"/>
</dbReference>
<comment type="caution">
    <text evidence="8">The sequence shown here is derived from an EMBL/GenBank/DDBJ whole genome shotgun (WGS) entry which is preliminary data.</text>
</comment>
<dbReference type="SUPFAM" id="SSF48452">
    <property type="entry name" value="TPR-like"/>
    <property type="match status" value="1"/>
</dbReference>
<feature type="domain" description="SusD-like N-terminal" evidence="7">
    <location>
        <begin position="22"/>
        <end position="224"/>
    </location>
</feature>
<evidence type="ECO:0000256" key="2">
    <source>
        <dbReference type="ARBA" id="ARBA00006275"/>
    </source>
</evidence>
<dbReference type="Gene3D" id="1.25.40.390">
    <property type="match status" value="1"/>
</dbReference>
<keyword evidence="9" id="KW-1185">Reference proteome</keyword>
<feature type="domain" description="RagB/SusD" evidence="6">
    <location>
        <begin position="314"/>
        <end position="597"/>
    </location>
</feature>
<keyword evidence="5" id="KW-0998">Cell outer membrane</keyword>
<evidence type="ECO:0000256" key="3">
    <source>
        <dbReference type="ARBA" id="ARBA00022729"/>
    </source>
</evidence>
<dbReference type="EMBL" id="RZNH01000031">
    <property type="protein sequence ID" value="NOU61307.1"/>
    <property type="molecule type" value="Genomic_DNA"/>
</dbReference>